<feature type="region of interest" description="Disordered" evidence="1">
    <location>
        <begin position="39"/>
        <end position="64"/>
    </location>
</feature>
<evidence type="ECO:0000313" key="2">
    <source>
        <dbReference type="EMBL" id="CDX23050.1"/>
    </source>
</evidence>
<gene>
    <name evidence="2" type="ORF">MPL3356_40199</name>
</gene>
<dbReference type="EMBL" id="CCMZ01000034">
    <property type="protein sequence ID" value="CDX23050.1"/>
    <property type="molecule type" value="Genomic_DNA"/>
</dbReference>
<keyword evidence="3" id="KW-1185">Reference proteome</keyword>
<organism evidence="2 3">
    <name type="scientific">Mesorhizobium plurifarium</name>
    <dbReference type="NCBI Taxonomy" id="69974"/>
    <lineage>
        <taxon>Bacteria</taxon>
        <taxon>Pseudomonadati</taxon>
        <taxon>Pseudomonadota</taxon>
        <taxon>Alphaproteobacteria</taxon>
        <taxon>Hyphomicrobiales</taxon>
        <taxon>Phyllobacteriaceae</taxon>
        <taxon>Mesorhizobium</taxon>
    </lineage>
</organism>
<dbReference type="Proteomes" id="UP000045285">
    <property type="component" value="Unassembled WGS sequence"/>
</dbReference>
<sequence>MSILSSIGRIATNYSATRARYRAARTLYLLPLDIRKDTGWPEPGDPGDADIFSAPRPRAAATRR</sequence>
<protein>
    <submittedName>
        <fullName evidence="2">Uncharacterized protein</fullName>
    </submittedName>
</protein>
<reference evidence="3" key="1">
    <citation type="submission" date="2014-08" db="EMBL/GenBank/DDBJ databases">
        <authorList>
            <person name="Moulin L."/>
        </authorList>
    </citation>
    <scope>NUCLEOTIDE SEQUENCE [LARGE SCALE GENOMIC DNA]</scope>
</reference>
<evidence type="ECO:0000256" key="1">
    <source>
        <dbReference type="SAM" id="MobiDB-lite"/>
    </source>
</evidence>
<feature type="compositionally biased region" description="Low complexity" evidence="1">
    <location>
        <begin position="54"/>
        <end position="64"/>
    </location>
</feature>
<name>A0A090E0W4_MESPL</name>
<dbReference type="AlphaFoldDB" id="A0A090E0W4"/>
<accession>A0A090E0W4</accession>
<evidence type="ECO:0000313" key="3">
    <source>
        <dbReference type="Proteomes" id="UP000045285"/>
    </source>
</evidence>
<proteinExistence type="predicted"/>